<gene>
    <name evidence="6" type="primary">LOC115173521</name>
</gene>
<dbReference type="Proteomes" id="UP000472277">
    <property type="component" value="Chromosome 34"/>
</dbReference>
<dbReference type="InterPro" id="IPR016187">
    <property type="entry name" value="CTDL_fold"/>
</dbReference>
<keyword evidence="4" id="KW-0812">Transmembrane</keyword>
<dbReference type="SMART" id="SM00034">
    <property type="entry name" value="CLECT"/>
    <property type="match status" value="1"/>
</dbReference>
<dbReference type="PANTHER" id="PTHR22803">
    <property type="entry name" value="MANNOSE, PHOSPHOLIPASE, LECTIN RECEPTOR RELATED"/>
    <property type="match status" value="1"/>
</dbReference>
<dbReference type="RefSeq" id="XP_029587549.1">
    <property type="nucleotide sequence ID" value="XM_029731689.1"/>
</dbReference>
<dbReference type="GO" id="GO:0030246">
    <property type="term" value="F:carbohydrate binding"/>
    <property type="evidence" value="ECO:0007669"/>
    <property type="project" value="UniProtKB-KW"/>
</dbReference>
<evidence type="ECO:0000256" key="3">
    <source>
        <dbReference type="SAM" id="MobiDB-lite"/>
    </source>
</evidence>
<dbReference type="Ensembl" id="ENSSTUT00000057338.1">
    <property type="protein sequence ID" value="ENSSTUP00000054819.1"/>
    <property type="gene ID" value="ENSSTUG00000023258.1"/>
</dbReference>
<evidence type="ECO:0000256" key="2">
    <source>
        <dbReference type="SAM" id="Coils"/>
    </source>
</evidence>
<evidence type="ECO:0000313" key="6">
    <source>
        <dbReference type="Ensembl" id="ENSSTUP00000054819.1"/>
    </source>
</evidence>
<accession>A0A674A5S3</accession>
<dbReference type="OMA" id="RTTRDWP"/>
<dbReference type="AlphaFoldDB" id="A0A674A5S3"/>
<evidence type="ECO:0000256" key="4">
    <source>
        <dbReference type="SAM" id="Phobius"/>
    </source>
</evidence>
<reference evidence="6" key="1">
    <citation type="submission" date="2025-08" db="UniProtKB">
        <authorList>
            <consortium name="Ensembl"/>
        </authorList>
    </citation>
    <scope>IDENTIFICATION</scope>
</reference>
<keyword evidence="1" id="KW-0430">Lectin</keyword>
<dbReference type="CDD" id="cd03590">
    <property type="entry name" value="CLECT_DC-SIGN_like"/>
    <property type="match status" value="1"/>
</dbReference>
<keyword evidence="4" id="KW-1133">Transmembrane helix</keyword>
<feature type="coiled-coil region" evidence="2">
    <location>
        <begin position="105"/>
        <end position="139"/>
    </location>
</feature>
<proteinExistence type="predicted"/>
<feature type="region of interest" description="Disordered" evidence="3">
    <location>
        <begin position="141"/>
        <end position="166"/>
    </location>
</feature>
<dbReference type="GeneTree" id="ENSGT01030000234575"/>
<feature type="domain" description="C-type lectin" evidence="5">
    <location>
        <begin position="179"/>
        <end position="301"/>
    </location>
</feature>
<keyword evidence="7" id="KW-1185">Reference proteome</keyword>
<protein>
    <submittedName>
        <fullName evidence="6">Zgc:174904</fullName>
    </submittedName>
</protein>
<dbReference type="KEGG" id="stru:115173521"/>
<dbReference type="InterPro" id="IPR016186">
    <property type="entry name" value="C-type_lectin-like/link_sf"/>
</dbReference>
<reference evidence="6" key="2">
    <citation type="submission" date="2025-09" db="UniProtKB">
        <authorList>
            <consortium name="Ensembl"/>
        </authorList>
    </citation>
    <scope>IDENTIFICATION</scope>
</reference>
<keyword evidence="4" id="KW-0472">Membrane</keyword>
<dbReference type="GeneID" id="115173521"/>
<dbReference type="InterPro" id="IPR033989">
    <property type="entry name" value="CD209-like_CTLD"/>
</dbReference>
<evidence type="ECO:0000313" key="7">
    <source>
        <dbReference type="Proteomes" id="UP000472277"/>
    </source>
</evidence>
<dbReference type="InterPro" id="IPR001304">
    <property type="entry name" value="C-type_lectin-like"/>
</dbReference>
<dbReference type="OrthoDB" id="9906043at2759"/>
<dbReference type="Pfam" id="PF00059">
    <property type="entry name" value="Lectin_C"/>
    <property type="match status" value="1"/>
</dbReference>
<dbReference type="Gene3D" id="3.10.100.10">
    <property type="entry name" value="Mannose-Binding Protein A, subunit A"/>
    <property type="match status" value="1"/>
</dbReference>
<feature type="transmembrane region" description="Helical" evidence="4">
    <location>
        <begin position="56"/>
        <end position="79"/>
    </location>
</feature>
<dbReference type="InterPro" id="IPR050111">
    <property type="entry name" value="C-type_lectin/snaclec_domain"/>
</dbReference>
<organism evidence="6 7">
    <name type="scientific">Salmo trutta</name>
    <name type="common">Brown trout</name>
    <dbReference type="NCBI Taxonomy" id="8032"/>
    <lineage>
        <taxon>Eukaryota</taxon>
        <taxon>Metazoa</taxon>
        <taxon>Chordata</taxon>
        <taxon>Craniata</taxon>
        <taxon>Vertebrata</taxon>
        <taxon>Euteleostomi</taxon>
        <taxon>Actinopterygii</taxon>
        <taxon>Neopterygii</taxon>
        <taxon>Teleostei</taxon>
        <taxon>Protacanthopterygii</taxon>
        <taxon>Salmoniformes</taxon>
        <taxon>Salmonidae</taxon>
        <taxon>Salmoninae</taxon>
        <taxon>Salmo</taxon>
    </lineage>
</organism>
<evidence type="ECO:0000259" key="5">
    <source>
        <dbReference type="PROSITE" id="PS50041"/>
    </source>
</evidence>
<dbReference type="PROSITE" id="PS50041">
    <property type="entry name" value="C_TYPE_LECTIN_2"/>
    <property type="match status" value="1"/>
</dbReference>
<dbReference type="SUPFAM" id="SSF56436">
    <property type="entry name" value="C-type lectin-like"/>
    <property type="match status" value="1"/>
</dbReference>
<keyword evidence="2" id="KW-0175">Coiled coil</keyword>
<evidence type="ECO:0000256" key="1">
    <source>
        <dbReference type="ARBA" id="ARBA00022734"/>
    </source>
</evidence>
<name>A0A674A5S3_SALTR</name>
<dbReference type="InParanoid" id="A0A674A5S3"/>
<sequence length="304" mass="34258">MVDMGSTACDGMYSKLIDKDSQYLDDSELRGHEVHAVSVPSLRAGSRQSGQGPYRLATGCLATLCAVLLLSVIAVSTHYKNLNQSLRNEHPAPLPQNDSGGQIQMQRQTTNVTTLTEALSKLQMEKEDLVKERDELLARLAKSEPEQTSPPLLPSPLAPKSTPLPSSTPLTCPPDWLVFNRSCYYISTRSMSWPYSQTWCKDKGGHLAIIHTAEEQTFLWNQLPRGHWNAYWFGISDETAEADWLWVDGTKLVGGFWEEGEPNNHIDEDCGYIVKTRKLERKAVSSWYDAPCNMYWPFICEIEM</sequence>